<sequence length="87" mass="10057">MTWTTEEWADHFARVRFHEWKEDEKLKLEEFEDKHIKLALNQSNRNVKSNDKDKDKDKTASLSLRGTGTTSSATSSATNAEILFRKG</sequence>
<name>A0A9N8DUQ6_9STRA</name>
<evidence type="ECO:0000313" key="3">
    <source>
        <dbReference type="Proteomes" id="UP001153069"/>
    </source>
</evidence>
<keyword evidence="3" id="KW-1185">Reference proteome</keyword>
<feature type="compositionally biased region" description="Basic and acidic residues" evidence="1">
    <location>
        <begin position="48"/>
        <end position="59"/>
    </location>
</feature>
<comment type="caution">
    <text evidence="2">The sequence shown here is derived from an EMBL/GenBank/DDBJ whole genome shotgun (WGS) entry which is preliminary data.</text>
</comment>
<protein>
    <submittedName>
        <fullName evidence="2">Uncharacterized protein</fullName>
    </submittedName>
</protein>
<organism evidence="2 3">
    <name type="scientific">Seminavis robusta</name>
    <dbReference type="NCBI Taxonomy" id="568900"/>
    <lineage>
        <taxon>Eukaryota</taxon>
        <taxon>Sar</taxon>
        <taxon>Stramenopiles</taxon>
        <taxon>Ochrophyta</taxon>
        <taxon>Bacillariophyta</taxon>
        <taxon>Bacillariophyceae</taxon>
        <taxon>Bacillariophycidae</taxon>
        <taxon>Naviculales</taxon>
        <taxon>Naviculaceae</taxon>
        <taxon>Seminavis</taxon>
    </lineage>
</organism>
<gene>
    <name evidence="2" type="ORF">SEMRO_306_G112910.1</name>
</gene>
<evidence type="ECO:0000313" key="2">
    <source>
        <dbReference type="EMBL" id="CAB9507419.1"/>
    </source>
</evidence>
<evidence type="ECO:0000256" key="1">
    <source>
        <dbReference type="SAM" id="MobiDB-lite"/>
    </source>
</evidence>
<accession>A0A9N8DUQ6</accession>
<dbReference type="Proteomes" id="UP001153069">
    <property type="component" value="Unassembled WGS sequence"/>
</dbReference>
<feature type="region of interest" description="Disordered" evidence="1">
    <location>
        <begin position="42"/>
        <end position="87"/>
    </location>
</feature>
<dbReference type="EMBL" id="CAICTM010000305">
    <property type="protein sequence ID" value="CAB9507419.1"/>
    <property type="molecule type" value="Genomic_DNA"/>
</dbReference>
<dbReference type="AlphaFoldDB" id="A0A9N8DUQ6"/>
<proteinExistence type="predicted"/>
<feature type="compositionally biased region" description="Low complexity" evidence="1">
    <location>
        <begin position="60"/>
        <end position="78"/>
    </location>
</feature>
<reference evidence="2" key="1">
    <citation type="submission" date="2020-06" db="EMBL/GenBank/DDBJ databases">
        <authorList>
            <consortium name="Plant Systems Biology data submission"/>
        </authorList>
    </citation>
    <scope>NUCLEOTIDE SEQUENCE</scope>
    <source>
        <strain evidence="2">D6</strain>
    </source>
</reference>